<reference evidence="15" key="2">
    <citation type="submission" date="2014-03" db="EMBL/GenBank/DDBJ databases">
        <title>The whipworm genome and dual-species transcriptomics of an intimate host-pathogen interaction.</title>
        <authorList>
            <person name="Foth B.J."/>
            <person name="Tsai I.J."/>
            <person name="Reid A.J."/>
            <person name="Bancroft A.J."/>
            <person name="Nichol S."/>
            <person name="Tracey A."/>
            <person name="Holroyd N."/>
            <person name="Cotton J.A."/>
            <person name="Stanley E.J."/>
            <person name="Zarowiecki M."/>
            <person name="Liu J.Z."/>
            <person name="Huckvale T."/>
            <person name="Cooper P.J."/>
            <person name="Grencis R.K."/>
            <person name="Berriman M."/>
        </authorList>
    </citation>
    <scope>NUCLEOTIDE SEQUENCE [LARGE SCALE GENOMIC DNA]</scope>
    <source>
        <strain evidence="15">Edinburgh</strain>
    </source>
</reference>
<dbReference type="InterPro" id="IPR032792">
    <property type="entry name" value="AGL_glucanoTrfase"/>
</dbReference>
<dbReference type="Pfam" id="PF06202">
    <property type="entry name" value="GDE_C"/>
    <property type="match status" value="1"/>
</dbReference>
<evidence type="ECO:0000256" key="6">
    <source>
        <dbReference type="ARBA" id="ARBA00012778"/>
    </source>
</evidence>
<dbReference type="EC" id="2.4.1.25" evidence="5"/>
<keyword evidence="8" id="KW-0320">Glycogen biosynthesis</keyword>
<dbReference type="WBParaSite" id="TMUE_3000014299.2">
    <property type="protein sequence ID" value="TMUE_3000014299.2"/>
    <property type="gene ID" value="WBGene00294113"/>
</dbReference>
<dbReference type="Proteomes" id="UP000046395">
    <property type="component" value="Unassembled WGS sequence"/>
</dbReference>
<evidence type="ECO:0000313" key="16">
    <source>
        <dbReference type="WBParaSite" id="TMUE_3000014299.1"/>
    </source>
</evidence>
<dbReference type="InterPro" id="IPR032788">
    <property type="entry name" value="AGL_central"/>
</dbReference>
<evidence type="ECO:0000256" key="8">
    <source>
        <dbReference type="ARBA" id="ARBA00023056"/>
    </source>
</evidence>
<dbReference type="GO" id="GO:0004134">
    <property type="term" value="F:4-alpha-glucanotransferase activity"/>
    <property type="evidence" value="ECO:0007669"/>
    <property type="project" value="UniProtKB-EC"/>
</dbReference>
<feature type="domain" description="Glycogen debranching enzyme glucanotransferase" evidence="13">
    <location>
        <begin position="141"/>
        <end position="572"/>
    </location>
</feature>
<dbReference type="InterPro" id="IPR032790">
    <property type="entry name" value="GDE_C"/>
</dbReference>
<dbReference type="PANTHER" id="PTHR10569">
    <property type="entry name" value="GLYCOGEN DEBRANCHING ENZYME"/>
    <property type="match status" value="1"/>
</dbReference>
<dbReference type="Pfam" id="PF14702">
    <property type="entry name" value="hGDE_central"/>
    <property type="match status" value="1"/>
</dbReference>
<comment type="function">
    <text evidence="3">Multifunctional enzyme acting as 1,4-alpha-D-glucan:1,4-alpha-D-glucan 4-alpha-D-glycosyltransferase and amylo-1,6-glucosidase in glycogen degradation.</text>
</comment>
<dbReference type="NCBIfam" id="TIGR01531">
    <property type="entry name" value="glyc_debranch"/>
    <property type="match status" value="1"/>
</dbReference>
<dbReference type="InterPro" id="IPR006421">
    <property type="entry name" value="Glycogen_debranch_met"/>
</dbReference>
<name>A0A5S6R4Q9_TRIMR</name>
<dbReference type="Pfam" id="PF14701">
    <property type="entry name" value="hDGE_amylase"/>
    <property type="match status" value="1"/>
</dbReference>
<organism evidence="15 16">
    <name type="scientific">Trichuris muris</name>
    <name type="common">Mouse whipworm</name>
    <dbReference type="NCBI Taxonomy" id="70415"/>
    <lineage>
        <taxon>Eukaryota</taxon>
        <taxon>Metazoa</taxon>
        <taxon>Ecdysozoa</taxon>
        <taxon>Nematoda</taxon>
        <taxon>Enoplea</taxon>
        <taxon>Dorylaimia</taxon>
        <taxon>Trichinellida</taxon>
        <taxon>Trichuridae</taxon>
        <taxon>Trichuris</taxon>
    </lineage>
</organism>
<dbReference type="InterPro" id="IPR012341">
    <property type="entry name" value="6hp_glycosidase-like_sf"/>
</dbReference>
<dbReference type="GO" id="GO:0005737">
    <property type="term" value="C:cytoplasm"/>
    <property type="evidence" value="ECO:0007669"/>
    <property type="project" value="UniProtKB-SubCell"/>
</dbReference>
<dbReference type="Gene3D" id="3.20.20.80">
    <property type="entry name" value="Glycosidases"/>
    <property type="match status" value="2"/>
</dbReference>
<keyword evidence="9" id="KW-0511">Multifunctional enzyme</keyword>
<dbReference type="CDD" id="cd11327">
    <property type="entry name" value="AmyAc_Glg_debranch_2"/>
    <property type="match status" value="1"/>
</dbReference>
<evidence type="ECO:0000259" key="12">
    <source>
        <dbReference type="Pfam" id="PF06202"/>
    </source>
</evidence>
<dbReference type="GO" id="GO:0004135">
    <property type="term" value="F:amylo-alpha-1,6-glucosidase activity"/>
    <property type="evidence" value="ECO:0007669"/>
    <property type="project" value="UniProtKB-EC"/>
</dbReference>
<evidence type="ECO:0000313" key="15">
    <source>
        <dbReference type="Proteomes" id="UP000046395"/>
    </source>
</evidence>
<keyword evidence="15" id="KW-1185">Reference proteome</keyword>
<evidence type="ECO:0000256" key="1">
    <source>
        <dbReference type="ARBA" id="ARBA00000439"/>
    </source>
</evidence>
<dbReference type="SUPFAM" id="SSF48208">
    <property type="entry name" value="Six-hairpin glycosidases"/>
    <property type="match status" value="1"/>
</dbReference>
<proteinExistence type="inferred from homology"/>
<evidence type="ECO:0000256" key="10">
    <source>
        <dbReference type="ARBA" id="ARBA00025780"/>
    </source>
</evidence>
<dbReference type="Gene3D" id="1.50.10.10">
    <property type="match status" value="1"/>
</dbReference>
<comment type="catalytic activity">
    <reaction evidence="2">
        <text>Hydrolysis of (1-&gt;6)-alpha-D-glucosidic branch linkages in glycogen phosphorylase limit dextrin.</text>
        <dbReference type="EC" id="3.2.1.33"/>
    </reaction>
</comment>
<evidence type="ECO:0000256" key="9">
    <source>
        <dbReference type="ARBA" id="ARBA00023268"/>
    </source>
</evidence>
<dbReference type="InterPro" id="IPR017853">
    <property type="entry name" value="GH"/>
</dbReference>
<evidence type="ECO:0000256" key="7">
    <source>
        <dbReference type="ARBA" id="ARBA00020723"/>
    </source>
</evidence>
<evidence type="ECO:0000256" key="3">
    <source>
        <dbReference type="ARBA" id="ARBA00003530"/>
    </source>
</evidence>
<evidence type="ECO:0000256" key="11">
    <source>
        <dbReference type="ARBA" id="ARBA00031477"/>
    </source>
</evidence>
<comment type="similarity">
    <text evidence="10">Belongs to the glycogen debranching enzyme family.</text>
</comment>
<comment type="subcellular location">
    <subcellularLocation>
        <location evidence="4">Cytoplasm</location>
    </subcellularLocation>
</comment>
<dbReference type="WBParaSite" id="TMUE_3000014299.1">
    <property type="protein sequence ID" value="TMUE_3000014299.1"/>
    <property type="gene ID" value="WBGene00294113"/>
</dbReference>
<evidence type="ECO:0000256" key="2">
    <source>
        <dbReference type="ARBA" id="ARBA00000927"/>
    </source>
</evidence>
<feature type="domain" description="Glycogen debranching enzyme C-terminal" evidence="12">
    <location>
        <begin position="1107"/>
        <end position="1560"/>
    </location>
</feature>
<dbReference type="InterPro" id="IPR008928">
    <property type="entry name" value="6-hairpin_glycosidase_sf"/>
</dbReference>
<dbReference type="GO" id="GO:0005980">
    <property type="term" value="P:glycogen catabolic process"/>
    <property type="evidence" value="ECO:0007669"/>
    <property type="project" value="InterPro"/>
</dbReference>
<dbReference type="FunFam" id="3.20.20.80:FF:000070">
    <property type="entry name" value="GDB1p Glycogen debranching enzyme"/>
    <property type="match status" value="1"/>
</dbReference>
<evidence type="ECO:0000259" key="13">
    <source>
        <dbReference type="Pfam" id="PF14701"/>
    </source>
</evidence>
<dbReference type="PANTHER" id="PTHR10569:SF2">
    <property type="entry name" value="GLYCOGEN DEBRANCHING ENZYME"/>
    <property type="match status" value="1"/>
</dbReference>
<dbReference type="SUPFAM" id="SSF51445">
    <property type="entry name" value="(Trans)glycosidases"/>
    <property type="match status" value="1"/>
</dbReference>
<feature type="domain" description="Glycogen debranching enzyme central" evidence="14">
    <location>
        <begin position="717"/>
        <end position="1005"/>
    </location>
</feature>
<reference evidence="15" key="1">
    <citation type="submission" date="2013-11" db="EMBL/GenBank/DDBJ databases">
        <authorList>
            <person name="Aslett M."/>
        </authorList>
    </citation>
    <scope>NUCLEOTIDE SEQUENCE [LARGE SCALE GENOMIC DNA]</scope>
    <source>
        <strain evidence="15">Edinburgh</strain>
    </source>
</reference>
<evidence type="ECO:0000259" key="14">
    <source>
        <dbReference type="Pfam" id="PF14702"/>
    </source>
</evidence>
<comment type="catalytic activity">
    <reaction evidence="1">
        <text>Transfers a segment of a (1-&gt;4)-alpha-D-glucan to a new position in an acceptor, which may be glucose or a (1-&gt;4)-alpha-D-glucan.</text>
        <dbReference type="EC" id="2.4.1.25"/>
    </reaction>
</comment>
<accession>A0A5S6R4Q9</accession>
<dbReference type="STRING" id="70415.A0A5S6R4Q9"/>
<evidence type="ECO:0000256" key="5">
    <source>
        <dbReference type="ARBA" id="ARBA00012560"/>
    </source>
</evidence>
<dbReference type="EC" id="3.2.1.33" evidence="6"/>
<dbReference type="InterPro" id="IPR010401">
    <property type="entry name" value="AGL/Gdb1"/>
</dbReference>
<reference evidence="16" key="3">
    <citation type="submission" date="2019-12" db="UniProtKB">
        <authorList>
            <consortium name="WormBaseParasite"/>
        </authorList>
    </citation>
    <scope>IDENTIFICATION</scope>
</reference>
<sequence>MSTTSDIDIDPNYTFVLTLEYGKNYETELYQLEKGWAIRFELGSTLFGYEVKLFTTHHLPDPSHTAMVGGIQWYEVPLSSGSANEHDTFCRFADVQCVEAGPQKFVYFCSDNDTFERPNGSGYFQVLPMLKYGNDDLTCRLQSLECQTVLAKLLGTFDQWEDRLKVTCESGYNVIHITPIQALGCSNSSYSIADQLKFNPQFVPPDAKYGFKDVQELVQKLHKEYRVFTISDVVWNHTARNSPWLLQHPECGFNLENTPHLRPAFVLDRVLAQFSREVANGEYVAVQLPVGRWSWHNLECLRSILLEHILPSANLHELFQVDVNALTSVFESTISGCNGPCNDPLPEKAHLEIIQDQQYARFKSTVDITLAVRLFNRTVDGCSSEVDRRTMCTRRFREALVDLNNKAAAVCWDHLRVAVSALVGHVSYQRVEDNGPKYTDYTDNHPLLPEYFLYRQDPSDWQKEEAVMHTDYAKNILALSGWVMNDNPLCNFAEPPSQVYFRRELVCWGDSVKLRYGKRHSDSPYLWQHMTEYTRQTATVFHGFRLDNCHSTPIHVAEYLLREARKVRPELYVCAELFTQSEAVDNIFVNRLGINALIREAMSAPDVHEQGRLVYRYGGNPVGSFLPSPFRYLTSAVAMAMFFDVTHDNPCPVKTRSAYDSLPTAVMVNSAGCAIGSTRGYDELVPYQIDVVNEKRLYCSWVDGPVTRPGQVNLNTGIIRARRTFNRLHNYVTISEFNEVFVDQKTEDVTVIRRFCPTMMESIIYVLRNCFKPCAVARKVNVPKFDLAGTLETILFECKLTRKKAYSSDDDCVPKRQAKVIDGSDRFIIGLKDYELSMKEDVVPFESEHLETSNVRDKPLTEVELTDLPPSSVVVLSVTLSREARHALMLLQKELTRVNLYMVQVMQKWDVEQYKFEGPELQKIAKGLTLLDINYVLYRSEAEETSDNPSSGAYDVPNFGRLVYCGLQGLMHHLARIRRDNDLGHPLCENLRKGDWMADYVTNRLLAREGTKELGNWFAIIFRMYKEIPHFMKPAYFEVIISSVYNVLCEAMLSNLSRFVHQGSLFLRSLTLSSVAFCGHVKSAPLPWLSKNLKLSSDEAYNRIVLERRATTISAGLPHFAAGLFRNWGRDTFISLRGLLLVTGRYEEARCIILGYAGCLRHGLIPNLLGEGTHARYNCRDAVWWWLLCIKYYVEMVPDGFSILKDPVNRLYVDDNAEPYSKAWEQPLHDTMQEALQVHFRGLKFRERNAGKAIDEHMTDAGFNIEIGVDMQTGFVFGGNKWNCGTWMDKMGSSDKAGNRGVPGSPRDGSAVELVGISFAVISWLDTMYLQKKYPFEGVKRTEGDREIFWEWMTWKVKIAEAFERHYWIPLDEKEPLPAVTDPKLVNVRGIYKDTYKAEQPWEDYRLRPNFLVAVTLAPELFNLDHAEIAIEQAKKELLSRLGMKTLTDRDWSYNGDYINSDDSDDPKRAKGFNYHNGPEWCWPFGYFVRAKLTVARLRRAANPVGWKNTVSEVQQLMGPMWKHLQQSAWFSLPELTNKGGAYCADSCEAQAWSVGCLLEVFYDLDEYERMH</sequence>
<evidence type="ECO:0000256" key="4">
    <source>
        <dbReference type="ARBA" id="ARBA00004496"/>
    </source>
</evidence>
<protein>
    <recommendedName>
        <fullName evidence="7">Glycogen debranching enzyme</fullName>
        <ecNumber evidence="5">2.4.1.25</ecNumber>
        <ecNumber evidence="6">3.2.1.33</ecNumber>
    </recommendedName>
    <alternativeName>
        <fullName evidence="11">Glycogen debrancher</fullName>
    </alternativeName>
</protein>
<dbReference type="GO" id="GO:0005978">
    <property type="term" value="P:glycogen biosynthetic process"/>
    <property type="evidence" value="ECO:0007669"/>
    <property type="project" value="UniProtKB-KW"/>
</dbReference>